<dbReference type="Pfam" id="PF14383">
    <property type="entry name" value="VARLMGL"/>
    <property type="match status" value="1"/>
</dbReference>
<dbReference type="OrthoDB" id="1932693at2759"/>
<feature type="domain" description="DUF3741" evidence="4">
    <location>
        <begin position="99"/>
        <end position="118"/>
    </location>
</feature>
<evidence type="ECO:0000259" key="4">
    <source>
        <dbReference type="Pfam" id="PF14383"/>
    </source>
</evidence>
<dbReference type="InterPro" id="IPR032795">
    <property type="entry name" value="DUF3741-assoc"/>
</dbReference>
<feature type="domain" description="DUF3741" evidence="2">
    <location>
        <begin position="196"/>
        <end position="240"/>
    </location>
</feature>
<protein>
    <recommendedName>
        <fullName evidence="6">DUF4378 domain-containing protein</fullName>
    </recommendedName>
</protein>
<dbReference type="EMBL" id="LNRQ01000001">
    <property type="protein sequence ID" value="KZN12043.1"/>
    <property type="molecule type" value="Genomic_DNA"/>
</dbReference>
<comment type="caution">
    <text evidence="5">The sequence shown here is derived from an EMBL/GenBank/DDBJ whole genome shotgun (WGS) entry which is preliminary data.</text>
</comment>
<dbReference type="PANTHER" id="PTHR46634:SF3">
    <property type="entry name" value="M REDUCTASE II SUBUNIT GAMMA, PUTATIVE (DUF3741)-RELATED"/>
    <property type="match status" value="1"/>
</dbReference>
<gene>
    <name evidence="5" type="ORF">DCAR_004699</name>
</gene>
<evidence type="ECO:0000259" key="2">
    <source>
        <dbReference type="Pfam" id="PF12552"/>
    </source>
</evidence>
<dbReference type="OMA" id="VQEDEDW"/>
<feature type="region of interest" description="Disordered" evidence="1">
    <location>
        <begin position="116"/>
        <end position="137"/>
    </location>
</feature>
<evidence type="ECO:0000313" key="5">
    <source>
        <dbReference type="EMBL" id="KZN12043.1"/>
    </source>
</evidence>
<proteinExistence type="predicted"/>
<reference evidence="5" key="1">
    <citation type="journal article" date="2016" name="Nat. Genet.">
        <title>A high-quality carrot genome assembly provides new insights into carotenoid accumulation and asterid genome evolution.</title>
        <authorList>
            <person name="Iorizzo M."/>
            <person name="Ellison S."/>
            <person name="Senalik D."/>
            <person name="Zeng P."/>
            <person name="Satapoomin P."/>
            <person name="Huang J."/>
            <person name="Bowman M."/>
            <person name="Iovene M."/>
            <person name="Sanseverino W."/>
            <person name="Cavagnaro P."/>
            <person name="Yildiz M."/>
            <person name="Macko-Podgorni A."/>
            <person name="Moranska E."/>
            <person name="Grzebelus E."/>
            <person name="Grzebelus D."/>
            <person name="Ashrafi H."/>
            <person name="Zheng Z."/>
            <person name="Cheng S."/>
            <person name="Spooner D."/>
            <person name="Van Deynze A."/>
            <person name="Simon P."/>
        </authorList>
    </citation>
    <scope>NUCLEOTIDE SEQUENCE [LARGE SCALE GENOMIC DNA]</scope>
    <source>
        <tissue evidence="5">Leaf</tissue>
    </source>
</reference>
<evidence type="ECO:0000256" key="1">
    <source>
        <dbReference type="SAM" id="MobiDB-lite"/>
    </source>
</evidence>
<organism evidence="5">
    <name type="scientific">Daucus carota subsp. sativus</name>
    <name type="common">Carrot</name>
    <dbReference type="NCBI Taxonomy" id="79200"/>
    <lineage>
        <taxon>Eukaryota</taxon>
        <taxon>Viridiplantae</taxon>
        <taxon>Streptophyta</taxon>
        <taxon>Embryophyta</taxon>
        <taxon>Tracheophyta</taxon>
        <taxon>Spermatophyta</taxon>
        <taxon>Magnoliopsida</taxon>
        <taxon>eudicotyledons</taxon>
        <taxon>Gunneridae</taxon>
        <taxon>Pentapetalae</taxon>
        <taxon>asterids</taxon>
        <taxon>campanulids</taxon>
        <taxon>Apiales</taxon>
        <taxon>Apiaceae</taxon>
        <taxon>Apioideae</taxon>
        <taxon>Scandiceae</taxon>
        <taxon>Daucinae</taxon>
        <taxon>Daucus</taxon>
        <taxon>Daucus sect. Daucus</taxon>
    </lineage>
</organism>
<dbReference type="InterPro" id="IPR022212">
    <property type="entry name" value="DUF3741"/>
</dbReference>
<evidence type="ECO:0008006" key="6">
    <source>
        <dbReference type="Google" id="ProtNLM"/>
    </source>
</evidence>
<dbReference type="STRING" id="79200.A0A162BAL1"/>
<dbReference type="Gramene" id="KZN12043">
    <property type="protein sequence ID" value="KZN12043"/>
    <property type="gene ID" value="DCAR_004699"/>
</dbReference>
<dbReference type="Pfam" id="PF12552">
    <property type="entry name" value="DUF3741"/>
    <property type="match status" value="1"/>
</dbReference>
<sequence>MNGFQNPQAHNIEKPFLGCLGRVVNLFDQSAGIPENRLLADKPHGAGSLLSRSRSDVSGMNPVDSQIEDKATKSELQTTHGTPIKMLMAQEMLKELDFKQKPPSLVAKLMGLDSLPLQKPSTASQRSHSRGSSRSKSCVSFGSWQEEQEVCQSQKHDDYKDVYEVWQPHNKYVSDKSPKQERFDGSSIEKRMSLVRQNFIELKRLSSDEKLRHSQKFQDALEVLSSNKDSFLQFLQEPNSMFSQQLSDMQSISPPSEAKRITILRPAKVVEGNKITGPVKKNGTKINEISRLGRVSRLDNSPGFSSPTACKLEDSQVQATRIVVLKPSPGKSHDIKAVVSPLSTSPKALHVKDPYTGFDDDDTQESRELAEEITQPMHENMSRHRRDETLHSSVFSNGYTGDESSFDKSEIEFAAENLSDSEAISPTSRHSWDYINRPGSSCSFSSFSRASYSPESSVCREAKKRLSERWAMMASKGNQEQKQLRRSSSTLGEMLALSDMNKSVICTGNLTNSEQEIRTSTSCVTGDFSNEDKCDAPARNILRSKSIPASSNAYVGGLHSEVSDSKMERPDINKELTKTKSMTSLLKGRVSSLFFSRNNRTGKQKASNSRDETESSELPIPSSEKDVDIRFQAAGELPDPLESSNKASPLHSLIDEPEEDIVHTKAGVSVTEPCPLQFPVENQEQPSPISVLEPPFQEDDFGEPELSDNSSEVRNGLDLHVHRNSNFLDKSPPIGSVARTLSWNDSCTDDASPCPIKSSSVPVGPEEERQELVFLVQTLLTAAKLGNEMQSETFFASWHSLESPLDPSLRDNYVGLIDETMHETKLRHRKSVQKLVFDCVNAALVELAVCGSDPSKSRIHYNLQDNKSILDCLWTQMELFPDEMSFIVGEGGDRDSLVAEELVRKQVAGKGWVDYSSLQRDDFSKEIEGKLLQELVQEAVEDFTGSL</sequence>
<dbReference type="PANTHER" id="PTHR46634">
    <property type="entry name" value="M REDUCTASE II SUBUNIT GAMMA, PUTATIVE (DUF3741)-RELATED"/>
    <property type="match status" value="1"/>
</dbReference>
<feature type="domain" description="DUF4378" evidence="3">
    <location>
        <begin position="776"/>
        <end position="938"/>
    </location>
</feature>
<accession>A0A162BAL1</accession>
<name>A0A162BAL1_DAUCS</name>
<feature type="compositionally biased region" description="Polar residues" evidence="1">
    <location>
        <begin position="597"/>
        <end position="607"/>
    </location>
</feature>
<feature type="region of interest" description="Disordered" evidence="1">
    <location>
        <begin position="597"/>
        <end position="626"/>
    </location>
</feature>
<dbReference type="InterPro" id="IPR025486">
    <property type="entry name" value="DUF4378"/>
</dbReference>
<dbReference type="AlphaFoldDB" id="A0A162BAL1"/>
<feature type="region of interest" description="Disordered" evidence="1">
    <location>
        <begin position="38"/>
        <end position="64"/>
    </location>
</feature>
<dbReference type="Pfam" id="PF14309">
    <property type="entry name" value="DUF4378"/>
    <property type="match status" value="1"/>
</dbReference>
<dbReference type="KEGG" id="dcr:108204299"/>
<evidence type="ECO:0000259" key="3">
    <source>
        <dbReference type="Pfam" id="PF14309"/>
    </source>
</evidence>